<dbReference type="PROSITE" id="PS01042">
    <property type="entry name" value="HOMOSER_DHGENASE"/>
    <property type="match status" value="1"/>
</dbReference>
<evidence type="ECO:0000256" key="14">
    <source>
        <dbReference type="RuleBase" id="RU000579"/>
    </source>
</evidence>
<dbReference type="NCBIfam" id="NF004976">
    <property type="entry name" value="PRK06349.1"/>
    <property type="match status" value="1"/>
</dbReference>
<keyword evidence="19" id="KW-1185">Reference proteome</keyword>
<evidence type="ECO:0000256" key="3">
    <source>
        <dbReference type="ARBA" id="ARBA00006753"/>
    </source>
</evidence>
<evidence type="ECO:0000256" key="6">
    <source>
        <dbReference type="ARBA" id="ARBA00022605"/>
    </source>
</evidence>
<proteinExistence type="inferred from homology"/>
<comment type="catalytic activity">
    <reaction evidence="11">
        <text>L-homoserine + NADP(+) = L-aspartate 4-semialdehyde + NADPH + H(+)</text>
        <dbReference type="Rhea" id="RHEA:15761"/>
        <dbReference type="ChEBI" id="CHEBI:15378"/>
        <dbReference type="ChEBI" id="CHEBI:57476"/>
        <dbReference type="ChEBI" id="CHEBI:57783"/>
        <dbReference type="ChEBI" id="CHEBI:58349"/>
        <dbReference type="ChEBI" id="CHEBI:537519"/>
        <dbReference type="EC" id="1.1.1.3"/>
    </reaction>
    <physiologicalReaction direction="right-to-left" evidence="11">
        <dbReference type="Rhea" id="RHEA:15763"/>
    </physiologicalReaction>
</comment>
<dbReference type="GO" id="GO:0004412">
    <property type="term" value="F:homoserine dehydrogenase activity"/>
    <property type="evidence" value="ECO:0007669"/>
    <property type="project" value="UniProtKB-EC"/>
</dbReference>
<dbReference type="EMBL" id="ADLO01000055">
    <property type="protein sequence ID" value="KGF55681.1"/>
    <property type="molecule type" value="Genomic_DNA"/>
</dbReference>
<dbReference type="Pfam" id="PF00742">
    <property type="entry name" value="Homoserine_dh"/>
    <property type="match status" value="1"/>
</dbReference>
<feature type="binding site" evidence="13">
    <location>
        <position position="100"/>
    </location>
    <ligand>
        <name>NADPH</name>
        <dbReference type="ChEBI" id="CHEBI:57783"/>
    </ligand>
</feature>
<dbReference type="Gene3D" id="3.30.360.10">
    <property type="entry name" value="Dihydrodipicolinate Reductase, domain 2"/>
    <property type="match status" value="1"/>
</dbReference>
<evidence type="ECO:0000256" key="1">
    <source>
        <dbReference type="ARBA" id="ARBA00005056"/>
    </source>
</evidence>
<feature type="domain" description="Aspartate/homoserine dehydrogenase NAD-binding" evidence="17">
    <location>
        <begin position="8"/>
        <end position="124"/>
    </location>
</feature>
<feature type="active site" description="Proton donor" evidence="12">
    <location>
        <position position="200"/>
    </location>
</feature>
<dbReference type="GO" id="GO:0009088">
    <property type="term" value="P:threonine biosynthetic process"/>
    <property type="evidence" value="ECO:0007669"/>
    <property type="project" value="UniProtKB-UniPathway"/>
</dbReference>
<keyword evidence="9" id="KW-0915">Sodium</keyword>
<evidence type="ECO:0000256" key="10">
    <source>
        <dbReference type="ARBA" id="ARBA00023167"/>
    </source>
</evidence>
<dbReference type="GO" id="GO:0050661">
    <property type="term" value="F:NADP binding"/>
    <property type="evidence" value="ECO:0007669"/>
    <property type="project" value="InterPro"/>
</dbReference>
<keyword evidence="7 14" id="KW-0791">Threonine biosynthesis</keyword>
<dbReference type="InterPro" id="IPR005106">
    <property type="entry name" value="Asp/hSer_DH_NAD-bd"/>
</dbReference>
<dbReference type="InterPro" id="IPR036291">
    <property type="entry name" value="NAD(P)-bd_dom_sf"/>
</dbReference>
<evidence type="ECO:0000256" key="13">
    <source>
        <dbReference type="PIRSR" id="PIRSR000098-2"/>
    </source>
</evidence>
<keyword evidence="8 14" id="KW-0560">Oxidoreductase</keyword>
<evidence type="ECO:0000256" key="8">
    <source>
        <dbReference type="ARBA" id="ARBA00023002"/>
    </source>
</evidence>
<dbReference type="Proteomes" id="UP000029585">
    <property type="component" value="Unassembled WGS sequence"/>
</dbReference>
<feature type="binding site" evidence="13">
    <location>
        <position position="185"/>
    </location>
    <ligand>
        <name>L-homoserine</name>
        <dbReference type="ChEBI" id="CHEBI:57476"/>
    </ligand>
</feature>
<comment type="pathway">
    <text evidence="2 14">Amino-acid biosynthesis; L-methionine biosynthesis via de novo pathway; L-homoserine from L-aspartate: step 3/3.</text>
</comment>
<dbReference type="Gene3D" id="3.40.50.720">
    <property type="entry name" value="NAD(P)-binding Rossmann-like Domain"/>
    <property type="match status" value="1"/>
</dbReference>
<feature type="binding site" evidence="13">
    <location>
        <begin position="7"/>
        <end position="14"/>
    </location>
    <ligand>
        <name>NADP(+)</name>
        <dbReference type="ChEBI" id="CHEBI:58349"/>
    </ligand>
</feature>
<dbReference type="RefSeq" id="WP_044940503.1">
    <property type="nucleotide sequence ID" value="NZ_KN174162.1"/>
</dbReference>
<evidence type="ECO:0000256" key="7">
    <source>
        <dbReference type="ARBA" id="ARBA00022697"/>
    </source>
</evidence>
<comment type="similarity">
    <text evidence="3 15">Belongs to the homoserine dehydrogenase family.</text>
</comment>
<evidence type="ECO:0000256" key="5">
    <source>
        <dbReference type="ARBA" id="ARBA00013376"/>
    </source>
</evidence>
<dbReference type="eggNOG" id="COG0460">
    <property type="taxonomic scope" value="Bacteria"/>
</dbReference>
<dbReference type="UniPathway" id="UPA00051">
    <property type="reaction ID" value="UER00465"/>
</dbReference>
<evidence type="ECO:0000256" key="9">
    <source>
        <dbReference type="ARBA" id="ARBA00023053"/>
    </source>
</evidence>
<dbReference type="SUPFAM" id="SSF51735">
    <property type="entry name" value="NAD(P)-binding Rossmann-fold domains"/>
    <property type="match status" value="1"/>
</dbReference>
<evidence type="ECO:0000313" key="18">
    <source>
        <dbReference type="EMBL" id="KGF55681.1"/>
    </source>
</evidence>
<keyword evidence="13 14" id="KW-0521">NADP</keyword>
<gene>
    <name evidence="18" type="ORF">HMPREF9460_01759</name>
</gene>
<dbReference type="FunFam" id="3.30.360.10:FF:000005">
    <property type="entry name" value="Homoserine dehydrogenase"/>
    <property type="match status" value="1"/>
</dbReference>
<dbReference type="PIRSF" id="PIRSF000098">
    <property type="entry name" value="Homoser_dehydrog"/>
    <property type="match status" value="1"/>
</dbReference>
<reference evidence="18 19" key="1">
    <citation type="submission" date="2011-08" db="EMBL/GenBank/DDBJ databases">
        <title>The Genome Sequence of Clostridium orbiscindens 1_3_50AFAA.</title>
        <authorList>
            <consortium name="The Broad Institute Genome Sequencing Platform"/>
            <person name="Earl A."/>
            <person name="Ward D."/>
            <person name="Feldgarden M."/>
            <person name="Gevers D."/>
            <person name="Daigneault M."/>
            <person name="Strauss J."/>
            <person name="Allen-Vercoe E."/>
            <person name="Young S.K."/>
            <person name="Zeng Q."/>
            <person name="Gargeya S."/>
            <person name="Fitzgerald M."/>
            <person name="Haas B."/>
            <person name="Abouelleil A."/>
            <person name="Alvarado L."/>
            <person name="Arachchi H.M."/>
            <person name="Berlin A."/>
            <person name="Brown A."/>
            <person name="Chapman S.B."/>
            <person name="Chen Z."/>
            <person name="Dunbar C."/>
            <person name="Freedman E."/>
            <person name="Gearin G."/>
            <person name="Gellesch M."/>
            <person name="Goldberg J."/>
            <person name="Griggs A."/>
            <person name="Gujja S."/>
            <person name="Heiman D."/>
            <person name="Howarth C."/>
            <person name="Larson L."/>
            <person name="Lui A."/>
            <person name="MacDonald P.J.P."/>
            <person name="Montmayeur A."/>
            <person name="Murphy C."/>
            <person name="Neiman D."/>
            <person name="Pearson M."/>
            <person name="Priest M."/>
            <person name="Roberts A."/>
            <person name="Saif S."/>
            <person name="Shea T."/>
            <person name="Shenoy N."/>
            <person name="Sisk P."/>
            <person name="Stolte C."/>
            <person name="Sykes S."/>
            <person name="Wortman J."/>
            <person name="Nusbaum C."/>
            <person name="Birren B."/>
        </authorList>
    </citation>
    <scope>NUCLEOTIDE SEQUENCE [LARGE SCALE GENOMIC DNA]</scope>
    <source>
        <strain evidence="18 19">1_3_50AFAA</strain>
    </source>
</reference>
<evidence type="ECO:0000256" key="4">
    <source>
        <dbReference type="ARBA" id="ARBA00013213"/>
    </source>
</evidence>
<dbReference type="Gene3D" id="3.30.70.260">
    <property type="match status" value="1"/>
</dbReference>
<feature type="domain" description="Homoserine dehydrogenase catalytic" evidence="16">
    <location>
        <begin position="132"/>
        <end position="311"/>
    </location>
</feature>
<dbReference type="InterPro" id="IPR016204">
    <property type="entry name" value="HDH"/>
</dbReference>
<dbReference type="GO" id="GO:0009086">
    <property type="term" value="P:methionine biosynthetic process"/>
    <property type="evidence" value="ECO:0007669"/>
    <property type="project" value="UniProtKB-KW"/>
</dbReference>
<comment type="pathway">
    <text evidence="1 14">Amino-acid biosynthesis; L-threonine biosynthesis; L-threonine from L-aspartate: step 3/5.</text>
</comment>
<dbReference type="UniPathway" id="UPA00050">
    <property type="reaction ID" value="UER00063"/>
</dbReference>
<dbReference type="SUPFAM" id="SSF55347">
    <property type="entry name" value="Glyceraldehyde-3-phosphate dehydrogenase-like, C-terminal domain"/>
    <property type="match status" value="1"/>
</dbReference>
<dbReference type="HOGENOM" id="CLU_009116_1_2_9"/>
<evidence type="ECO:0000256" key="15">
    <source>
        <dbReference type="RuleBase" id="RU004171"/>
    </source>
</evidence>
<dbReference type="AlphaFoldDB" id="A0A096B9F9"/>
<dbReference type="EC" id="1.1.1.3" evidence="4 14"/>
<name>A0A096B9F9_FLAPL</name>
<evidence type="ECO:0000256" key="12">
    <source>
        <dbReference type="PIRSR" id="PIRSR000098-1"/>
    </source>
</evidence>
<dbReference type="PANTHER" id="PTHR43331">
    <property type="entry name" value="HOMOSERINE DEHYDROGENASE"/>
    <property type="match status" value="1"/>
</dbReference>
<dbReference type="PATRIC" id="fig|742738.3.peg.1806"/>
<evidence type="ECO:0000259" key="17">
    <source>
        <dbReference type="Pfam" id="PF03447"/>
    </source>
</evidence>
<keyword evidence="6 14" id="KW-0028">Amino-acid biosynthesis</keyword>
<sequence>MVNVAILGFGVVGSGVAEVLDTNERHIEGKVDDLIRLKYILDVRDFPDSPFAGKVVHDFSVIEQDPEVSIVVETIGGAKVALDFTRRALQAGKSVITSNKELVAEHGCELLRLAQEKGVSYLFEASVGGGIPIIRPLNQCLAANEIEEITGILNGTTNYILTRMIRAGLSFDDALREAQANGYAEQDPTADIEGHDACRKICILASLAFGRHIYPRQVPTEGITGVTLADVAYADSCGKKLKLLGRAIRRTDGKVCAYVAPHLVDRENPLSGVEDVFNAIAVRGNAIGDVMFYGRGAGKLPTASAVVADVIDAAKHRDEKKRMFWAEGGDDTAVPPDGLESRWYLRGTGVQAAEAAFPDSTRLSRPGAPADEFALVTPPMTRAALEARLTGMTPGSMFRVLD</sequence>
<dbReference type="InterPro" id="IPR001342">
    <property type="entry name" value="HDH_cat"/>
</dbReference>
<evidence type="ECO:0000256" key="11">
    <source>
        <dbReference type="ARBA" id="ARBA00048841"/>
    </source>
</evidence>
<evidence type="ECO:0000256" key="2">
    <source>
        <dbReference type="ARBA" id="ARBA00005062"/>
    </source>
</evidence>
<keyword evidence="10 14" id="KW-0486">Methionine biosynthesis</keyword>
<dbReference type="InterPro" id="IPR019811">
    <property type="entry name" value="HDH_CS"/>
</dbReference>
<accession>A0A096B9F9</accession>
<comment type="caution">
    <text evidence="18">The sequence shown here is derived from an EMBL/GenBank/DDBJ whole genome shotgun (WGS) entry which is preliminary data.</text>
</comment>
<dbReference type="Pfam" id="PF03447">
    <property type="entry name" value="NAD_binding_3"/>
    <property type="match status" value="1"/>
</dbReference>
<evidence type="ECO:0000313" key="19">
    <source>
        <dbReference type="Proteomes" id="UP000029585"/>
    </source>
</evidence>
<protein>
    <recommendedName>
        <fullName evidence="5 14">Homoserine dehydrogenase</fullName>
        <ecNumber evidence="4 14">1.1.1.3</ecNumber>
    </recommendedName>
</protein>
<dbReference type="PANTHER" id="PTHR43331:SF1">
    <property type="entry name" value="HOMOSERINE DEHYDROGENASE"/>
    <property type="match status" value="1"/>
</dbReference>
<organism evidence="18 19">
    <name type="scientific">Flavonifractor plautii 1_3_50AFAA</name>
    <dbReference type="NCBI Taxonomy" id="742738"/>
    <lineage>
        <taxon>Bacteria</taxon>
        <taxon>Bacillati</taxon>
        <taxon>Bacillota</taxon>
        <taxon>Clostridia</taxon>
        <taxon>Eubacteriales</taxon>
        <taxon>Oscillospiraceae</taxon>
        <taxon>Flavonifractor</taxon>
    </lineage>
</organism>
<evidence type="ECO:0000259" key="16">
    <source>
        <dbReference type="Pfam" id="PF00742"/>
    </source>
</evidence>